<feature type="transmembrane region" description="Helical" evidence="9">
    <location>
        <begin position="80"/>
        <end position="98"/>
    </location>
</feature>
<keyword evidence="13" id="KW-1185">Reference proteome</keyword>
<dbReference type="SUPFAM" id="SSF52540">
    <property type="entry name" value="P-loop containing nucleoside triphosphate hydrolases"/>
    <property type="match status" value="2"/>
</dbReference>
<dbReference type="PANTHER" id="PTHR24223">
    <property type="entry name" value="ATP-BINDING CASSETTE SUB-FAMILY C"/>
    <property type="match status" value="1"/>
</dbReference>
<evidence type="ECO:0000256" key="7">
    <source>
        <dbReference type="ARBA" id="ARBA00023136"/>
    </source>
</evidence>
<evidence type="ECO:0000256" key="9">
    <source>
        <dbReference type="SAM" id="Phobius"/>
    </source>
</evidence>
<dbReference type="CDD" id="cd18580">
    <property type="entry name" value="ABC_6TM_ABCC_D2"/>
    <property type="match status" value="1"/>
</dbReference>
<keyword evidence="2" id="KW-0813">Transport</keyword>
<dbReference type="Pfam" id="PF00664">
    <property type="entry name" value="ABC_membrane"/>
    <property type="match status" value="2"/>
</dbReference>
<name>A0ABP0CYU8_9PEZI</name>
<feature type="region of interest" description="Disordered" evidence="8">
    <location>
        <begin position="1262"/>
        <end position="1282"/>
    </location>
</feature>
<dbReference type="InterPro" id="IPR003439">
    <property type="entry name" value="ABC_transporter-like_ATP-bd"/>
</dbReference>
<keyword evidence="6 9" id="KW-1133">Transmembrane helix</keyword>
<evidence type="ECO:0000256" key="2">
    <source>
        <dbReference type="ARBA" id="ARBA00022448"/>
    </source>
</evidence>
<feature type="transmembrane region" description="Helical" evidence="9">
    <location>
        <begin position="844"/>
        <end position="874"/>
    </location>
</feature>
<protein>
    <recommendedName>
        <fullName evidence="14">ABC transporter</fullName>
    </recommendedName>
</protein>
<feature type="compositionally biased region" description="Basic and acidic residues" evidence="8">
    <location>
        <begin position="1269"/>
        <end position="1280"/>
    </location>
</feature>
<dbReference type="Proteomes" id="UP001642482">
    <property type="component" value="Unassembled WGS sequence"/>
</dbReference>
<feature type="compositionally biased region" description="Basic and acidic residues" evidence="8">
    <location>
        <begin position="751"/>
        <end position="768"/>
    </location>
</feature>
<dbReference type="InterPro" id="IPR017871">
    <property type="entry name" value="ABC_transporter-like_CS"/>
</dbReference>
<feature type="transmembrane region" description="Helical" evidence="9">
    <location>
        <begin position="411"/>
        <end position="435"/>
    </location>
</feature>
<accession>A0ABP0CYU8</accession>
<feature type="transmembrane region" description="Helical" evidence="9">
    <location>
        <begin position="1030"/>
        <end position="1054"/>
    </location>
</feature>
<comment type="caution">
    <text evidence="12">The sequence shown here is derived from an EMBL/GenBank/DDBJ whole genome shotgun (WGS) entry which is preliminary data.</text>
</comment>
<dbReference type="SMART" id="SM00382">
    <property type="entry name" value="AAA"/>
    <property type="match status" value="2"/>
</dbReference>
<feature type="transmembrane region" description="Helical" evidence="9">
    <location>
        <begin position="52"/>
        <end position="74"/>
    </location>
</feature>
<feature type="region of interest" description="Disordered" evidence="8">
    <location>
        <begin position="751"/>
        <end position="788"/>
    </location>
</feature>
<dbReference type="Gene3D" id="1.20.1560.10">
    <property type="entry name" value="ABC transporter type 1, transmembrane domain"/>
    <property type="match status" value="2"/>
</dbReference>
<dbReference type="PROSITE" id="PS00211">
    <property type="entry name" value="ABC_TRANSPORTER_1"/>
    <property type="match status" value="2"/>
</dbReference>
<feature type="domain" description="ABC transporter" evidence="10">
    <location>
        <begin position="1126"/>
        <end position="1391"/>
    </location>
</feature>
<dbReference type="InterPro" id="IPR036640">
    <property type="entry name" value="ABC1_TM_sf"/>
</dbReference>
<sequence length="1399" mass="153210">MLLGLHCFEQDIQQHIQLRDVAAHLSSLVAAVAVCVLSFLEHGRNVAPSTLLTSYLAMALFSDVIQAGLLYVAGNLCRPWSLAFAIFAVRLVLFVLELQTKEKILRSPAKNRLSPEETAGFFGVAFFWWVNRILQTGYSTILSLGDMPPLGASLDTMRAREAMQKAWDKMKQRGRFALFFALAQCLWRPNLSIVIPRLILTVLRCCQPYFISRAIAYVSKDLSPIEDRNEAFVLILLAFVIYVGMAVAQGMVERLQARLTALIHMSLVGLIHNRCLTMADGVLDESAAVTLMSNDAEAAANGGELVHELWSQVLELGMGMYLLAGELGWVCILPLVVVLGISQGVQYTTEHLTDRQLAYSMATQRRISSTRSMLDVMKNIKMMGLVERMYAKLQCAREWEMEHFAGFYRLLVVYFISSVALHLFSPALTLIVYAIQAQLRGAKSIDVGMAFASLAIVELVALPANTLLGILPEAASVLAASDRIRGYLLGPDRQDARIVLGKQNTSVDIITMDHVTVRPTATAETVLRDICTRIERGHVVVVSGGVGSGKTTLAKAILGDLKPEPGGVIKIATQSIAYCSQTPWLVNGTAREAIRGPPRDDDEDENENDDDWYRRVVHACDLEQDFALMLHGDRTVVGSRGTALSGGQKQRVALARAVYARRDLIILDDVLSALDATTERHIVDNLIGPRGLFKELGTTVILITHATQHLALADYIIVLGENGTIAEQGNWKELRGDVGYIDKVVLQKTDEQGGDHVSSEEQLVDRTESNGQFSAKQPDSAAADHARKPTTGDTGLYGYYFNAIGPHRLLFVLTLTGSLAVYAIVLGVIPYWLRWMAESGGERIWFYTGIYFALTVGAFVSVATAVSTVFLAIAPAAGRRLHDQLLHTVLWAPQSFFATTDTGSTLNRFSADLRMLDRQLPFALFQTVQAVFRVLSQCILLAVVQPRIAITLPLTVIVLYVTQAVYLTTSRQVRLLDLDTRALVHTSFLETLAGVTTIRAFGWQRPATFQNAQTLDLSLRPDYLLQCIQCWLSIVLDLLVPGLAIGVIVLTFFLKGTTTGGQVGIALTAVLKTNSYLLRLVEAWTKLETSMGAVSRIRSFENDVPPEDSCTQALLPPPSWPSRGGIRFNHVSASYSPKATAEMTPEVLALNNVSVDILPGTKIGVVGRTGSGKSSLLCSLLRLVDLTGDRGSIQIDGLDICNLPRNVVRARVITVPQDAMVVASDTVRQSLEMAGVGSISDDDMVRVLKRVGLWDILEAGSDNNDNSDDSDRSEGDDKGSPLETTMKALALSQGQQQLFSLARALLMRPSRGHIVLLDEATSNVDAETDRLMHAIVLDEFREHTVITVAHRLDTILDSDVVLVMDAGMLVEAGPPSELAARQGGALYKLIHGKRNERYL</sequence>
<evidence type="ECO:0000313" key="13">
    <source>
        <dbReference type="Proteomes" id="UP001642482"/>
    </source>
</evidence>
<dbReference type="Gene3D" id="3.40.50.300">
    <property type="entry name" value="P-loop containing nucleotide triphosphate hydrolases"/>
    <property type="match status" value="2"/>
</dbReference>
<feature type="transmembrane region" description="Helical" evidence="9">
    <location>
        <begin position="21"/>
        <end position="40"/>
    </location>
</feature>
<dbReference type="InterPro" id="IPR050173">
    <property type="entry name" value="ABC_transporter_C-like"/>
</dbReference>
<evidence type="ECO:0000256" key="3">
    <source>
        <dbReference type="ARBA" id="ARBA00022692"/>
    </source>
</evidence>
<feature type="region of interest" description="Disordered" evidence="8">
    <location>
        <begin position="589"/>
        <end position="608"/>
    </location>
</feature>
<dbReference type="Pfam" id="PF00005">
    <property type="entry name" value="ABC_tran"/>
    <property type="match status" value="2"/>
</dbReference>
<keyword evidence="4" id="KW-0547">Nucleotide-binding</keyword>
<feature type="domain" description="ABC transporter" evidence="10">
    <location>
        <begin position="510"/>
        <end position="747"/>
    </location>
</feature>
<keyword evidence="5" id="KW-0067">ATP-binding</keyword>
<feature type="transmembrane region" description="Helical" evidence="9">
    <location>
        <begin position="231"/>
        <end position="252"/>
    </location>
</feature>
<keyword evidence="7 9" id="KW-0472">Membrane</keyword>
<evidence type="ECO:0000256" key="4">
    <source>
        <dbReference type="ARBA" id="ARBA00022741"/>
    </source>
</evidence>
<comment type="subcellular location">
    <subcellularLocation>
        <location evidence="1">Membrane</location>
        <topology evidence="1">Multi-pass membrane protein</topology>
    </subcellularLocation>
</comment>
<evidence type="ECO:0000259" key="11">
    <source>
        <dbReference type="PROSITE" id="PS50929"/>
    </source>
</evidence>
<feature type="transmembrane region" description="Helical" evidence="9">
    <location>
        <begin position="320"/>
        <end position="341"/>
    </location>
</feature>
<feature type="domain" description="ABC transmembrane type-1" evidence="11">
    <location>
        <begin position="813"/>
        <end position="1089"/>
    </location>
</feature>
<feature type="transmembrane region" description="Helical" evidence="9">
    <location>
        <begin position="948"/>
        <end position="967"/>
    </location>
</feature>
<dbReference type="EMBL" id="CAWUHD010000178">
    <property type="protein sequence ID" value="CAK7237319.1"/>
    <property type="molecule type" value="Genomic_DNA"/>
</dbReference>
<dbReference type="SUPFAM" id="SSF90123">
    <property type="entry name" value="ABC transporter transmembrane region"/>
    <property type="match status" value="2"/>
</dbReference>
<dbReference type="InterPro" id="IPR044726">
    <property type="entry name" value="ABCC_6TM_D2"/>
</dbReference>
<feature type="domain" description="ABC transmembrane type-1" evidence="11">
    <location>
        <begin position="207"/>
        <end position="476"/>
    </location>
</feature>
<evidence type="ECO:0000313" key="12">
    <source>
        <dbReference type="EMBL" id="CAK7237319.1"/>
    </source>
</evidence>
<evidence type="ECO:0008006" key="14">
    <source>
        <dbReference type="Google" id="ProtNLM"/>
    </source>
</evidence>
<gene>
    <name evidence="12" type="ORF">SEUCBS140593_009920</name>
</gene>
<feature type="transmembrane region" description="Helical" evidence="9">
    <location>
        <begin position="119"/>
        <end position="138"/>
    </location>
</feature>
<keyword evidence="3 9" id="KW-0812">Transmembrane</keyword>
<dbReference type="PROSITE" id="PS50929">
    <property type="entry name" value="ABC_TM1F"/>
    <property type="match status" value="2"/>
</dbReference>
<dbReference type="PANTHER" id="PTHR24223:SF345">
    <property type="entry name" value="ABC MULTIDRUG TRANSPORTER (EUROFUNG)"/>
    <property type="match status" value="1"/>
</dbReference>
<organism evidence="12 13">
    <name type="scientific">Sporothrix eucalyptigena</name>
    <dbReference type="NCBI Taxonomy" id="1812306"/>
    <lineage>
        <taxon>Eukaryota</taxon>
        <taxon>Fungi</taxon>
        <taxon>Dikarya</taxon>
        <taxon>Ascomycota</taxon>
        <taxon>Pezizomycotina</taxon>
        <taxon>Sordariomycetes</taxon>
        <taxon>Sordariomycetidae</taxon>
        <taxon>Ophiostomatales</taxon>
        <taxon>Ophiostomataceae</taxon>
        <taxon>Sporothrix</taxon>
    </lineage>
</organism>
<evidence type="ECO:0000256" key="1">
    <source>
        <dbReference type="ARBA" id="ARBA00004141"/>
    </source>
</evidence>
<proteinExistence type="predicted"/>
<evidence type="ECO:0000256" key="8">
    <source>
        <dbReference type="SAM" id="MobiDB-lite"/>
    </source>
</evidence>
<dbReference type="InterPro" id="IPR003593">
    <property type="entry name" value="AAA+_ATPase"/>
</dbReference>
<evidence type="ECO:0000256" key="6">
    <source>
        <dbReference type="ARBA" id="ARBA00022989"/>
    </source>
</evidence>
<evidence type="ECO:0000256" key="5">
    <source>
        <dbReference type="ARBA" id="ARBA00022840"/>
    </source>
</evidence>
<dbReference type="InterPro" id="IPR027417">
    <property type="entry name" value="P-loop_NTPase"/>
</dbReference>
<dbReference type="InterPro" id="IPR011527">
    <property type="entry name" value="ABC1_TM_dom"/>
</dbReference>
<dbReference type="PROSITE" id="PS50893">
    <property type="entry name" value="ABC_TRANSPORTER_2"/>
    <property type="match status" value="2"/>
</dbReference>
<feature type="transmembrane region" description="Helical" evidence="9">
    <location>
        <begin position="922"/>
        <end position="942"/>
    </location>
</feature>
<feature type="transmembrane region" description="Helical" evidence="9">
    <location>
        <begin position="809"/>
        <end position="832"/>
    </location>
</feature>
<evidence type="ECO:0000259" key="10">
    <source>
        <dbReference type="PROSITE" id="PS50893"/>
    </source>
</evidence>
<reference evidence="12 13" key="1">
    <citation type="submission" date="2024-01" db="EMBL/GenBank/DDBJ databases">
        <authorList>
            <person name="Allen C."/>
            <person name="Tagirdzhanova G."/>
        </authorList>
    </citation>
    <scope>NUCLEOTIDE SEQUENCE [LARGE SCALE GENOMIC DNA]</scope>
</reference>